<reference evidence="6" key="2">
    <citation type="submission" date="2025-08" db="UniProtKB">
        <authorList>
            <consortium name="RefSeq"/>
        </authorList>
    </citation>
    <scope>IDENTIFICATION</scope>
    <source>
        <tissue evidence="6">Young leaves</tissue>
    </source>
</reference>
<dbReference type="GeneID" id="113874799"/>
<dbReference type="CDD" id="cd00519">
    <property type="entry name" value="Lipase_3"/>
    <property type="match status" value="1"/>
</dbReference>
<evidence type="ECO:0000313" key="5">
    <source>
        <dbReference type="Proteomes" id="UP000694853"/>
    </source>
</evidence>
<dbReference type="AlphaFoldDB" id="A0A8B8MMI5"/>
<dbReference type="Gene3D" id="3.40.50.1820">
    <property type="entry name" value="alpha/beta hydrolase"/>
    <property type="match status" value="1"/>
</dbReference>
<sequence length="641" mass="70238">MAAGTMATAAGAAVMLYYVLSRRLARKAEDDGEDHAGGDVSKSSRSLRRRRFSRRPAQAPATLLESIVTLSETLRFTYSETFGKWPIGDLAFGINYFMRKQGNLRVASVYAGSDCVQLKGDEIIVELYELLRLLTLCMLFSKKPFPVFLDSAGFSLDDVLIQKPKAGLLKPAFTIIRDTQSKCLLLLIRGTHSIKDTLTAATGAVVPFHHSVLNDGGISNLVLGYAHCGMVAAARWIAKLCTPTLLKALGECPDFKVKIVGHSLGGGTAALLTYILREQKELSSSTCVTFAPAACMTWELAESGKLFITTIINGSDLVPTFSTSSIDDLRSEVTASSWLNDLRDQVEHTKVLNVVYRSATALGSRLPSISSAKARVAGAGAILWPVTSGTQVVMRRAQSVAEAVVRTRSSLSSWSCMSARRRNVSPSLNSKTEDLTEVSLISDRSPESLLTEGVVREPMLKDESICSSGGSGHDDTDEEEQLVPANQDITASTVGDITEGQLWYELEKELQKQDDSMNIHAQEEAAAAKEITEEENQLVDAAECSNSITTSDNMDNHRFYPPGRIMHIVSIPSSSDESSSNSNSDDPVEEHVCLYETPRELYSKLRLSRTMINDHYMPMYKKMMELLIRELEMDSSCNILK</sequence>
<feature type="compositionally biased region" description="Basic residues" evidence="2">
    <location>
        <begin position="45"/>
        <end position="54"/>
    </location>
</feature>
<protein>
    <submittedName>
        <fullName evidence="6">Uncharacterized protein LOC113874799</fullName>
    </submittedName>
</protein>
<evidence type="ECO:0000256" key="1">
    <source>
        <dbReference type="ARBA" id="ARBA00022801"/>
    </source>
</evidence>
<dbReference type="Pfam" id="PF01764">
    <property type="entry name" value="Lipase_3"/>
    <property type="match status" value="1"/>
</dbReference>
<dbReference type="RefSeq" id="XP_027368817.1">
    <property type="nucleotide sequence ID" value="XM_027513016.1"/>
</dbReference>
<dbReference type="Pfam" id="PF03893">
    <property type="entry name" value="Lipase3_N"/>
    <property type="match status" value="1"/>
</dbReference>
<dbReference type="PANTHER" id="PTHR46023">
    <property type="entry name" value="LIPASE CLASS 3 PROTEIN-LIKE"/>
    <property type="match status" value="1"/>
</dbReference>
<accession>A0A8B8MMI5</accession>
<reference evidence="5" key="1">
    <citation type="journal article" date="2019" name="Toxins">
        <title>Detection of Abrin-Like and Prepropulchellin-Like Toxin Genes and Transcripts Using Whole Genome Sequencing and Full-Length Transcript Sequencing of Abrus precatorius.</title>
        <authorList>
            <person name="Hovde B.T."/>
            <person name="Daligault H.E."/>
            <person name="Hanschen E.R."/>
            <person name="Kunde Y.A."/>
            <person name="Johnson M.B."/>
            <person name="Starkenburg S.R."/>
            <person name="Johnson S.L."/>
        </authorList>
    </citation>
    <scope>NUCLEOTIDE SEQUENCE [LARGE SCALE GENOMIC DNA]</scope>
</reference>
<evidence type="ECO:0000259" key="3">
    <source>
        <dbReference type="Pfam" id="PF01764"/>
    </source>
</evidence>
<dbReference type="PANTHER" id="PTHR46023:SF6">
    <property type="entry name" value="LIPASE CLASS 3 FAMILY PROTEIN"/>
    <property type="match status" value="1"/>
</dbReference>
<keyword evidence="1" id="KW-0378">Hydrolase</keyword>
<dbReference type="GO" id="GO:0016042">
    <property type="term" value="P:lipid catabolic process"/>
    <property type="evidence" value="ECO:0007669"/>
    <property type="project" value="InterPro"/>
</dbReference>
<evidence type="ECO:0000313" key="6">
    <source>
        <dbReference type="RefSeq" id="XP_027368817.1"/>
    </source>
</evidence>
<proteinExistence type="predicted"/>
<feature type="domain" description="Mono-/di-acylglycerol lipase N-terminal" evidence="4">
    <location>
        <begin position="51"/>
        <end position="123"/>
    </location>
</feature>
<dbReference type="Proteomes" id="UP000694853">
    <property type="component" value="Unplaced"/>
</dbReference>
<organism evidence="5 6">
    <name type="scientific">Abrus precatorius</name>
    <name type="common">Indian licorice</name>
    <name type="synonym">Glycine abrus</name>
    <dbReference type="NCBI Taxonomy" id="3816"/>
    <lineage>
        <taxon>Eukaryota</taxon>
        <taxon>Viridiplantae</taxon>
        <taxon>Streptophyta</taxon>
        <taxon>Embryophyta</taxon>
        <taxon>Tracheophyta</taxon>
        <taxon>Spermatophyta</taxon>
        <taxon>Magnoliopsida</taxon>
        <taxon>eudicotyledons</taxon>
        <taxon>Gunneridae</taxon>
        <taxon>Pentapetalae</taxon>
        <taxon>rosids</taxon>
        <taxon>fabids</taxon>
        <taxon>Fabales</taxon>
        <taxon>Fabaceae</taxon>
        <taxon>Papilionoideae</taxon>
        <taxon>50 kb inversion clade</taxon>
        <taxon>NPAAA clade</taxon>
        <taxon>indigoferoid/millettioid clade</taxon>
        <taxon>Abreae</taxon>
        <taxon>Abrus</taxon>
    </lineage>
</organism>
<evidence type="ECO:0000259" key="4">
    <source>
        <dbReference type="Pfam" id="PF03893"/>
    </source>
</evidence>
<feature type="region of interest" description="Disordered" evidence="2">
    <location>
        <begin position="30"/>
        <end position="54"/>
    </location>
</feature>
<keyword evidence="5" id="KW-1185">Reference proteome</keyword>
<feature type="domain" description="Fungal lipase-type" evidence="3">
    <location>
        <begin position="186"/>
        <end position="323"/>
    </location>
</feature>
<gene>
    <name evidence="6" type="primary">LOC113874799</name>
</gene>
<dbReference type="OrthoDB" id="438440at2759"/>
<dbReference type="SUPFAM" id="SSF53474">
    <property type="entry name" value="alpha/beta-Hydrolases"/>
    <property type="match status" value="1"/>
</dbReference>
<name>A0A8B8MMI5_ABRPR</name>
<dbReference type="InterPro" id="IPR002921">
    <property type="entry name" value="Fungal_lipase-type"/>
</dbReference>
<evidence type="ECO:0000256" key="2">
    <source>
        <dbReference type="SAM" id="MobiDB-lite"/>
    </source>
</evidence>
<dbReference type="InterPro" id="IPR029058">
    <property type="entry name" value="AB_hydrolase_fold"/>
</dbReference>
<dbReference type="InterPro" id="IPR005592">
    <property type="entry name" value="Mono/diacylglycerol_lipase_N"/>
</dbReference>
<dbReference type="GO" id="GO:0016787">
    <property type="term" value="F:hydrolase activity"/>
    <property type="evidence" value="ECO:0007669"/>
    <property type="project" value="UniProtKB-KW"/>
</dbReference>
<dbReference type="KEGG" id="aprc:113874799"/>